<dbReference type="RefSeq" id="WP_086086603.1">
    <property type="nucleotide sequence ID" value="NZ_CP021112.1"/>
</dbReference>
<dbReference type="Proteomes" id="UP000194137">
    <property type="component" value="Chromosome"/>
</dbReference>
<dbReference type="Pfam" id="PF13730">
    <property type="entry name" value="HTH_36"/>
    <property type="match status" value="1"/>
</dbReference>
<dbReference type="OrthoDB" id="8242438at2"/>
<evidence type="ECO:0000313" key="2">
    <source>
        <dbReference type="Proteomes" id="UP000194137"/>
    </source>
</evidence>
<protein>
    <submittedName>
        <fullName evidence="1">Uncharacterized protein</fullName>
    </submittedName>
</protein>
<gene>
    <name evidence="1" type="ORF">CAK95_03425</name>
</gene>
<sequence>MRKGDLSIAFKAVGLSDLPTGHKRVATALLEHYNRTNRRCDPSMDTLATLLQLSERSIVRAVNRLVEDGYFKRFKHGGNFYCNQYEPIWTRFREVNADWARRRDLHRSRFDRTKLADNACQSSQSADDSGVTQTCPTNNHSYETFSGGLSKKEIDRTCKSINEVATNTMELIAKPIQQPASQLHVKQPKSSDAARNAAERRWSNALTQRFSLHEQLFAHILSAIDPALSSAATDAELAIVGDGIKHILAELHRRGVLVEGEAPQSAPGLAT</sequence>
<keyword evidence="2" id="KW-1185">Reference proteome</keyword>
<dbReference type="KEGG" id="psin:CAK95_03425"/>
<name>A0A1W6ZLU3_9HYPH</name>
<accession>A0A1W6ZLU3</accession>
<dbReference type="Gene3D" id="1.10.10.10">
    <property type="entry name" value="Winged helix-like DNA-binding domain superfamily/Winged helix DNA-binding domain"/>
    <property type="match status" value="1"/>
</dbReference>
<dbReference type="AlphaFoldDB" id="A0A1W6ZLU3"/>
<evidence type="ECO:0000313" key="1">
    <source>
        <dbReference type="EMBL" id="ARP98245.1"/>
    </source>
</evidence>
<dbReference type="InterPro" id="IPR036388">
    <property type="entry name" value="WH-like_DNA-bd_sf"/>
</dbReference>
<organism evidence="1 2">
    <name type="scientific">Pseudorhodoplanes sinuspersici</name>
    <dbReference type="NCBI Taxonomy" id="1235591"/>
    <lineage>
        <taxon>Bacteria</taxon>
        <taxon>Pseudomonadati</taxon>
        <taxon>Pseudomonadota</taxon>
        <taxon>Alphaproteobacteria</taxon>
        <taxon>Hyphomicrobiales</taxon>
        <taxon>Pseudorhodoplanes</taxon>
    </lineage>
</organism>
<dbReference type="EMBL" id="CP021112">
    <property type="protein sequence ID" value="ARP98245.1"/>
    <property type="molecule type" value="Genomic_DNA"/>
</dbReference>
<reference evidence="1 2" key="1">
    <citation type="submission" date="2017-05" db="EMBL/GenBank/DDBJ databases">
        <title>Full genome sequence of Pseudorhodoplanes sinuspersici.</title>
        <authorList>
            <person name="Dastgheib S.M.M."/>
            <person name="Shavandi M."/>
            <person name="Tirandaz H."/>
        </authorList>
    </citation>
    <scope>NUCLEOTIDE SEQUENCE [LARGE SCALE GENOMIC DNA]</scope>
    <source>
        <strain evidence="1 2">RIPI110</strain>
    </source>
</reference>
<proteinExistence type="predicted"/>